<protein>
    <submittedName>
        <fullName evidence="1">Uncharacterized protein</fullName>
    </submittedName>
</protein>
<reference evidence="1 2" key="1">
    <citation type="submission" date="2016-10" db="EMBL/GenBank/DDBJ databases">
        <authorList>
            <person name="de Groot N.N."/>
        </authorList>
    </citation>
    <scope>NUCLEOTIDE SEQUENCE [LARGE SCALE GENOMIC DNA]</scope>
    <source>
        <strain evidence="1 2">CGMCC 4.5739</strain>
    </source>
</reference>
<sequence>MDTLALINVGAPCPLCEQLIPLPFTHHTTEATRYGAATAAQVDPAPLFDHINTEHTEEQPR</sequence>
<keyword evidence="2" id="KW-1185">Reference proteome</keyword>
<evidence type="ECO:0000313" key="2">
    <source>
        <dbReference type="Proteomes" id="UP000199207"/>
    </source>
</evidence>
<dbReference type="AlphaFoldDB" id="A0A1I1Q1F2"/>
<accession>A0A1I1Q1F2</accession>
<dbReference type="Proteomes" id="UP000199207">
    <property type="component" value="Unassembled WGS sequence"/>
</dbReference>
<evidence type="ECO:0000313" key="1">
    <source>
        <dbReference type="EMBL" id="SFD13688.1"/>
    </source>
</evidence>
<organism evidence="1 2">
    <name type="scientific">Streptomyces aidingensis</name>
    <dbReference type="NCBI Taxonomy" id="910347"/>
    <lineage>
        <taxon>Bacteria</taxon>
        <taxon>Bacillati</taxon>
        <taxon>Actinomycetota</taxon>
        <taxon>Actinomycetes</taxon>
        <taxon>Kitasatosporales</taxon>
        <taxon>Streptomycetaceae</taxon>
        <taxon>Streptomyces</taxon>
    </lineage>
</organism>
<gene>
    <name evidence="1" type="ORF">SAMN05421773_11071</name>
</gene>
<dbReference type="RefSeq" id="WP_093839914.1">
    <property type="nucleotide sequence ID" value="NZ_FOLM01000010.1"/>
</dbReference>
<dbReference type="STRING" id="910347.SAMN05421773_11071"/>
<dbReference type="EMBL" id="FOLM01000010">
    <property type="protein sequence ID" value="SFD13688.1"/>
    <property type="molecule type" value="Genomic_DNA"/>
</dbReference>
<proteinExistence type="predicted"/>
<name>A0A1I1Q1F2_9ACTN</name>